<keyword evidence="2" id="KW-1185">Reference proteome</keyword>
<evidence type="ECO:0000313" key="1">
    <source>
        <dbReference type="EMBL" id="MCP2261088.1"/>
    </source>
</evidence>
<gene>
    <name evidence="1" type="ORF">LX15_004808</name>
</gene>
<name>A0ABT1HZY2_STRSD</name>
<proteinExistence type="predicted"/>
<evidence type="ECO:0000313" key="2">
    <source>
        <dbReference type="Proteomes" id="UP001205311"/>
    </source>
</evidence>
<reference evidence="1 2" key="1">
    <citation type="submission" date="2022-06" db="EMBL/GenBank/DDBJ databases">
        <title>Genomic Encyclopedia of Archaeal and Bacterial Type Strains, Phase II (KMG-II): from individual species to whole genera.</title>
        <authorList>
            <person name="Goeker M."/>
        </authorList>
    </citation>
    <scope>NUCLEOTIDE SEQUENCE [LARGE SCALE GENOMIC DNA]</scope>
    <source>
        <strain evidence="1 2">DSM 40477</strain>
    </source>
</reference>
<dbReference type="RefSeq" id="WP_253671926.1">
    <property type="nucleotide sequence ID" value="NZ_JAMTCP010000035.1"/>
</dbReference>
<protein>
    <recommendedName>
        <fullName evidence="3">Phage tail protein</fullName>
    </recommendedName>
</protein>
<accession>A0ABT1HZY2</accession>
<sequence>MLAAGDLLTTDGQIEWRGLVLGAGTRYRWVKLEGWNDLPPARGGNTPHPSRHGTYLGRLLGDDRTITVELLITGPLDVFREAVAAVRAATAWTEAPDEDPLVVRLHDQTHMVMARCVRRAIPTDRHYALGLTRAAIQWVASDPRLLRLPAETREVSLQAPPAGGMRFPLVFPLRVGAGGSGGEATLVTTGNAPAWPLYHLRGPVPGPVIDLGGSILAFDPGFVVPAGQTLVIDTRHQAVTIDGTDLSRADRLWTRQWAPIPPGTSTRVRFFSAAGSAGYSPDARLTVTWHHTDL</sequence>
<dbReference type="EMBL" id="JAMTCP010000035">
    <property type="protein sequence ID" value="MCP2261088.1"/>
    <property type="molecule type" value="Genomic_DNA"/>
</dbReference>
<dbReference type="Proteomes" id="UP001205311">
    <property type="component" value="Unassembled WGS sequence"/>
</dbReference>
<organism evidence="1 2">
    <name type="scientific">Streptoalloteichus tenebrarius (strain ATCC 17920 / DSM 40477 / JCM 4838 / CBS 697.72 / NBRC 16177 / NCIMB 11028 / NRRL B-12390 / A12253. 1 / ISP 5477)</name>
    <name type="common">Streptomyces tenebrarius</name>
    <dbReference type="NCBI Taxonomy" id="1933"/>
    <lineage>
        <taxon>Bacteria</taxon>
        <taxon>Bacillati</taxon>
        <taxon>Actinomycetota</taxon>
        <taxon>Actinomycetes</taxon>
        <taxon>Pseudonocardiales</taxon>
        <taxon>Pseudonocardiaceae</taxon>
        <taxon>Streptoalloteichus</taxon>
    </lineage>
</organism>
<evidence type="ECO:0008006" key="3">
    <source>
        <dbReference type="Google" id="ProtNLM"/>
    </source>
</evidence>
<comment type="caution">
    <text evidence="1">The sequence shown here is derived from an EMBL/GenBank/DDBJ whole genome shotgun (WGS) entry which is preliminary data.</text>
</comment>